<protein>
    <submittedName>
        <fullName evidence="2">Filamentation induced by cAMP protein Fic</fullName>
    </submittedName>
</protein>
<evidence type="ECO:0000313" key="2">
    <source>
        <dbReference type="EMBL" id="BBD92535.1"/>
    </source>
</evidence>
<dbReference type="PANTHER" id="PTHR13504">
    <property type="entry name" value="FIDO DOMAIN-CONTAINING PROTEIN DDB_G0283145"/>
    <property type="match status" value="1"/>
</dbReference>
<organism evidence="2 3">
    <name type="scientific">Staphylococcus caprae</name>
    <dbReference type="NCBI Taxonomy" id="29380"/>
    <lineage>
        <taxon>Bacteria</taxon>
        <taxon>Bacillati</taxon>
        <taxon>Bacillota</taxon>
        <taxon>Bacilli</taxon>
        <taxon>Bacillales</taxon>
        <taxon>Staphylococcaceae</taxon>
        <taxon>Staphylococcus</taxon>
    </lineage>
</organism>
<dbReference type="PROSITE" id="PS51459">
    <property type="entry name" value="FIDO"/>
    <property type="match status" value="1"/>
</dbReference>
<keyword evidence="3" id="KW-1185">Reference proteome</keyword>
<dbReference type="EMBL" id="AP018586">
    <property type="protein sequence ID" value="BBD92535.1"/>
    <property type="molecule type" value="Genomic_DNA"/>
</dbReference>
<dbReference type="InterPro" id="IPR003812">
    <property type="entry name" value="Fido"/>
</dbReference>
<reference evidence="2 3" key="1">
    <citation type="submission" date="2018-05" db="EMBL/GenBank/DDBJ databases">
        <title>Complete genome sequencing of three human clinical isolates of Staphylococcus caprae reveals virulence factors similar to those of S. epidermidis and S. capitis.</title>
        <authorList>
            <person name="Watanabe S."/>
            <person name="Cui L."/>
        </authorList>
    </citation>
    <scope>NUCLEOTIDE SEQUENCE [LARGE SCALE GENOMIC DNA]</scope>
    <source>
        <strain evidence="2 3">JMUB590</strain>
    </source>
</reference>
<sequence>MEFMYKYFYKFPKEHENEYKKRFESPSAEILELKIRPYRHNELYNLYYIPTSEILNLVYTIEKNNSNLVKLTSNLPDVATKSLHQDIIVNELYYTNQIEGINSNKQEIVQSMKELKENPKKDIRFKSMLNSYFGILYGKNNLPQVPKDIKTIYEMIAEEEVDNENKPDGELFRNHPVNIVTSTNKVIHEGITPHSKIVNHLQLLLNFLNIPSKITPIIKIAISHYYFGYIHPFYDGNGRTSRFINSLYLSKEYDELTAISLSSMIENNKKTYYDMFDKTNSVINKGELNYFINNFLSFIKEGQESLIEELKTKNSQLEFAYKKINDDPKLTSLSEKHKNIMFILAQIQYFSLEDHTTVQELSTYLNTTSQTTRKLLNELIKINIVEKTGERPVLYKAIDGYF</sequence>
<feature type="domain" description="Fido" evidence="1">
    <location>
        <begin position="144"/>
        <end position="301"/>
    </location>
</feature>
<dbReference type="PANTHER" id="PTHR13504:SF40">
    <property type="entry name" value="FIDO DOMAIN-CONTAINING PROTEIN"/>
    <property type="match status" value="1"/>
</dbReference>
<dbReference type="InterPro" id="IPR036597">
    <property type="entry name" value="Fido-like_dom_sf"/>
</dbReference>
<dbReference type="RefSeq" id="WP_002442843.1">
    <property type="nucleotide sequence ID" value="NZ_AP018585.1"/>
</dbReference>
<dbReference type="SUPFAM" id="SSF140931">
    <property type="entry name" value="Fic-like"/>
    <property type="match status" value="1"/>
</dbReference>
<dbReference type="Gene3D" id="1.10.3290.10">
    <property type="entry name" value="Fido-like domain"/>
    <property type="match status" value="1"/>
</dbReference>
<dbReference type="GeneID" id="58051233"/>
<evidence type="ECO:0000313" key="3">
    <source>
        <dbReference type="Proteomes" id="UP000274772"/>
    </source>
</evidence>
<dbReference type="Proteomes" id="UP000274772">
    <property type="component" value="Chromosome"/>
</dbReference>
<dbReference type="InterPro" id="IPR040198">
    <property type="entry name" value="Fido_containing"/>
</dbReference>
<name>A0ABM7FPW4_9STAP</name>
<dbReference type="InterPro" id="IPR036390">
    <property type="entry name" value="WH_DNA-bd_sf"/>
</dbReference>
<evidence type="ECO:0000259" key="1">
    <source>
        <dbReference type="PROSITE" id="PS51459"/>
    </source>
</evidence>
<dbReference type="Pfam" id="PF02661">
    <property type="entry name" value="Fic"/>
    <property type="match status" value="1"/>
</dbReference>
<accession>A0ABM7FPW4</accession>
<dbReference type="SUPFAM" id="SSF46785">
    <property type="entry name" value="Winged helix' DNA-binding domain"/>
    <property type="match status" value="1"/>
</dbReference>
<gene>
    <name evidence="2" type="ORF">JMUB590_1477</name>
</gene>
<proteinExistence type="predicted"/>